<keyword evidence="2" id="KW-1185">Reference proteome</keyword>
<sequence length="126" mass="13864">MNTKSHVGMEQKVCPVCGQAFDTGAILLDKRLRNSLERHTVTGWDLCPEHAALWNKGYIALVECDPEKSTFTSGTIKPEDAYRTGRIAHIRKAAATRIFNMPIDGPVAFVEPGVIDQLEQLTGEAP</sequence>
<dbReference type="RefSeq" id="WP_136060252.1">
    <property type="nucleotide sequence ID" value="NZ_CAAHFH010000001.1"/>
</dbReference>
<proteinExistence type="predicted"/>
<organism evidence="1 2">
    <name type="scientific">Pontiella sulfatireligans</name>
    <dbReference type="NCBI Taxonomy" id="2750658"/>
    <lineage>
        <taxon>Bacteria</taxon>
        <taxon>Pseudomonadati</taxon>
        <taxon>Kiritimatiellota</taxon>
        <taxon>Kiritimatiellia</taxon>
        <taxon>Kiritimatiellales</taxon>
        <taxon>Pontiellaceae</taxon>
        <taxon>Pontiella</taxon>
    </lineage>
</organism>
<gene>
    <name evidence="1" type="ORF">SCARR_00849</name>
</gene>
<accession>A0A6C2UHU5</accession>
<dbReference type="AlphaFoldDB" id="A0A6C2UHU5"/>
<dbReference type="EMBL" id="CAAHFH010000001">
    <property type="protein sequence ID" value="VGO18796.1"/>
    <property type="molecule type" value="Genomic_DNA"/>
</dbReference>
<name>A0A6C2UHU5_9BACT</name>
<dbReference type="Proteomes" id="UP000346198">
    <property type="component" value="Unassembled WGS sequence"/>
</dbReference>
<evidence type="ECO:0000313" key="2">
    <source>
        <dbReference type="Proteomes" id="UP000346198"/>
    </source>
</evidence>
<reference evidence="1 2" key="1">
    <citation type="submission" date="2019-04" db="EMBL/GenBank/DDBJ databases">
        <authorList>
            <person name="Van Vliet M D."/>
        </authorList>
    </citation>
    <scope>NUCLEOTIDE SEQUENCE [LARGE SCALE GENOMIC DNA]</scope>
    <source>
        <strain evidence="1 2">F21</strain>
    </source>
</reference>
<protein>
    <submittedName>
        <fullName evidence="1">Uncharacterized protein</fullName>
    </submittedName>
</protein>
<evidence type="ECO:0000313" key="1">
    <source>
        <dbReference type="EMBL" id="VGO18796.1"/>
    </source>
</evidence>